<evidence type="ECO:0000256" key="2">
    <source>
        <dbReference type="ARBA" id="ARBA00009046"/>
    </source>
</evidence>
<keyword evidence="4" id="KW-0479">Metal-binding</keyword>
<evidence type="ECO:0000256" key="9">
    <source>
        <dbReference type="ARBA" id="ARBA00023118"/>
    </source>
</evidence>
<keyword evidence="12" id="KW-0255">Endonuclease</keyword>
<dbReference type="GO" id="GO:0005524">
    <property type="term" value="F:ATP binding"/>
    <property type="evidence" value="ECO:0007669"/>
    <property type="project" value="UniProtKB-KW"/>
</dbReference>
<dbReference type="InterPro" id="IPR038257">
    <property type="entry name" value="CRISPR-assoc_Cas3_HD_sf"/>
</dbReference>
<dbReference type="RefSeq" id="WP_090668279.1">
    <property type="nucleotide sequence ID" value="NZ_FOUF01000012.1"/>
</dbReference>
<evidence type="ECO:0000256" key="5">
    <source>
        <dbReference type="ARBA" id="ARBA00022741"/>
    </source>
</evidence>
<evidence type="ECO:0000256" key="6">
    <source>
        <dbReference type="ARBA" id="ARBA00022801"/>
    </source>
</evidence>
<feature type="domain" description="Helicase ATP-binding" evidence="10">
    <location>
        <begin position="409"/>
        <end position="587"/>
    </location>
</feature>
<dbReference type="Pfam" id="PF21384">
    <property type="entry name" value="Cas3_I-F_Cas2"/>
    <property type="match status" value="1"/>
</dbReference>
<dbReference type="GO" id="GO:0004386">
    <property type="term" value="F:helicase activity"/>
    <property type="evidence" value="ECO:0007669"/>
    <property type="project" value="UniProtKB-KW"/>
</dbReference>
<sequence>MMVTFISQCEKKALNRTRRVLDAFANRIGNNTWQTVITEEGLIAVKTLLRKTATKNTAVSCHWIRSRSRSELAWIVGNRDQFNPQGIVPVNSTTKELIMDIPKQAPNPNFLYANTHLQALAEHLFAVGYVAEQLLARLALNKTNEMETAFVAGCLHDLGKIDPAFQDWVRNPKKKNLQVEDGQHIDDTKFSFDKHPRHNEISVLLYQLLDPISFKGISTGHKNAIKHTIYWHHAKPYRKEKDPEFSTFGGIHKKFNGNLGSLPFSEIIEKAQRLLQQIGEIDRKYRNTEVSLINRIYSETVDLDALNNIKTTPLPSYKAYELENRIDDYRQQITANALHNLMRTCVISADRLISGLSAEDLHNHIRHQTLYRLVDEALLLESSLCSQIQSCMTQFPSSERTSMQHQIAVQLSKINDVAVLAGPAGCGKTKIALEWAMLKNAQQIIWICPRVQVCQGLFLELTSEQYLSDANIEINTGEFKYTREWGKETAEDAYFSGDIVITTIDQVFSAIITHTKVNTLINVLNAHVVFDEFHEYVTMPAFNLLFAEVIECKKSQGSLANTLLVSATPHYFFLNAIMEIQPEDIIEMPSFNPSEYRIEFKVFDETRQDEGNPLYQRQNGKTIVISNTAQTAQKSFIQNQNCENAILLHSKFKKSDKHKLFDEVYESFKKNGTPKYNVLRAGPIVQASLNITSNYMVSELSTAENFLQRLGRLDRFGANSTPNIYRVAVPELIHQGKGTGAAARFLNRQYSFAATKAWYRFLQTEEIENQIIQLPILYSLYRKFHETELAKQAMESDLLACFKQGVQLIQNKVVDPITIPPKKATEKGRKKISKHSLRGENRFVQMAVCEVSQWPKIEFLNEYAYQPPVSDREQFDNLTAPLDEIQGYGDSDRNLLAYMKSKHHNIIGGQKAFKDFILLNEARDPEFPVYLSYTPEGLDRVGGESSRHSYAVYYAVCDKQPIGAISIKQLTTNED</sequence>
<dbReference type="Gene3D" id="3.40.50.300">
    <property type="entry name" value="P-loop containing nucleotide triphosphate hydrolases"/>
    <property type="match status" value="1"/>
</dbReference>
<keyword evidence="7 12" id="KW-0347">Helicase</keyword>
<dbReference type="Pfam" id="PF00270">
    <property type="entry name" value="DEAD"/>
    <property type="match status" value="1"/>
</dbReference>
<dbReference type="InterPro" id="IPR027417">
    <property type="entry name" value="P-loop_NTPase"/>
</dbReference>
<dbReference type="SMART" id="SM00487">
    <property type="entry name" value="DEXDc"/>
    <property type="match status" value="1"/>
</dbReference>
<keyword evidence="6" id="KW-0378">Hydrolase</keyword>
<evidence type="ECO:0000313" key="13">
    <source>
        <dbReference type="Proteomes" id="UP000199561"/>
    </source>
</evidence>
<dbReference type="InterPro" id="IPR048823">
    <property type="entry name" value="Cas3_I-F_Cas2"/>
</dbReference>
<dbReference type="GO" id="GO:0046872">
    <property type="term" value="F:metal ion binding"/>
    <property type="evidence" value="ECO:0007669"/>
    <property type="project" value="UniProtKB-KW"/>
</dbReference>
<name>A0A1I4PP02_9PROT</name>
<keyword evidence="5" id="KW-0547">Nucleotide-binding</keyword>
<dbReference type="Pfam" id="PF18019">
    <property type="entry name" value="Cas3_HD"/>
    <property type="match status" value="1"/>
</dbReference>
<gene>
    <name evidence="12" type="ORF">SAMN05421880_1129</name>
</gene>
<dbReference type="NCBIfam" id="TIGR01596">
    <property type="entry name" value="cas3_HD"/>
    <property type="match status" value="1"/>
</dbReference>
<dbReference type="InterPro" id="IPR014001">
    <property type="entry name" value="Helicase_ATP-bd"/>
</dbReference>
<keyword evidence="13" id="KW-1185">Reference proteome</keyword>
<dbReference type="SUPFAM" id="SSF109604">
    <property type="entry name" value="HD-domain/PDEase-like"/>
    <property type="match status" value="1"/>
</dbReference>
<evidence type="ECO:0000256" key="1">
    <source>
        <dbReference type="ARBA" id="ARBA00006847"/>
    </source>
</evidence>
<organism evidence="12 13">
    <name type="scientific">Nitrosomonas nitrosa</name>
    <dbReference type="NCBI Taxonomy" id="52442"/>
    <lineage>
        <taxon>Bacteria</taxon>
        <taxon>Pseudomonadati</taxon>
        <taxon>Pseudomonadota</taxon>
        <taxon>Betaproteobacteria</taxon>
        <taxon>Nitrosomonadales</taxon>
        <taxon>Nitrosomonadaceae</taxon>
        <taxon>Nitrosomonas</taxon>
    </lineage>
</organism>
<dbReference type="Proteomes" id="UP000199561">
    <property type="component" value="Unassembled WGS sequence"/>
</dbReference>
<dbReference type="PROSITE" id="PS51192">
    <property type="entry name" value="HELICASE_ATP_BIND_1"/>
    <property type="match status" value="1"/>
</dbReference>
<dbReference type="PROSITE" id="PS51643">
    <property type="entry name" value="HD_CAS3"/>
    <property type="match status" value="1"/>
</dbReference>
<reference evidence="12 13" key="1">
    <citation type="submission" date="2016-10" db="EMBL/GenBank/DDBJ databases">
        <authorList>
            <person name="de Groot N.N."/>
        </authorList>
    </citation>
    <scope>NUCLEOTIDE SEQUENCE [LARGE SCALE GENOMIC DNA]</scope>
    <source>
        <strain evidence="12 13">Nm146</strain>
    </source>
</reference>
<dbReference type="Gene3D" id="1.10.3210.30">
    <property type="match status" value="1"/>
</dbReference>
<dbReference type="SMART" id="SM00471">
    <property type="entry name" value="HDc"/>
    <property type="match status" value="1"/>
</dbReference>
<comment type="similarity">
    <text evidence="2">In the central section; belongs to the CRISPR-associated helicase Cas3 family.</text>
</comment>
<proteinExistence type="inferred from homology"/>
<dbReference type="AlphaFoldDB" id="A0A1I4PP02"/>
<evidence type="ECO:0000256" key="4">
    <source>
        <dbReference type="ARBA" id="ARBA00022723"/>
    </source>
</evidence>
<dbReference type="InterPro" id="IPR003607">
    <property type="entry name" value="HD/PDEase_dom"/>
</dbReference>
<evidence type="ECO:0000259" key="10">
    <source>
        <dbReference type="PROSITE" id="PS51192"/>
    </source>
</evidence>
<comment type="similarity">
    <text evidence="1">In the N-terminal section; belongs to the CRISPR-associated nuclease Cas3-HD family.</text>
</comment>
<feature type="domain" description="HD Cas3-type" evidence="11">
    <location>
        <begin position="113"/>
        <end position="352"/>
    </location>
</feature>
<dbReference type="GO" id="GO:0003676">
    <property type="term" value="F:nucleic acid binding"/>
    <property type="evidence" value="ECO:0007669"/>
    <property type="project" value="InterPro"/>
</dbReference>
<accession>A0A1I4PP02</accession>
<evidence type="ECO:0000313" key="12">
    <source>
        <dbReference type="EMBL" id="SFM29414.1"/>
    </source>
</evidence>
<dbReference type="GO" id="GO:0016787">
    <property type="term" value="F:hydrolase activity"/>
    <property type="evidence" value="ECO:0007669"/>
    <property type="project" value="UniProtKB-KW"/>
</dbReference>
<dbReference type="CDD" id="cd09641">
    <property type="entry name" value="Cas3''_I"/>
    <property type="match status" value="1"/>
</dbReference>
<dbReference type="GO" id="GO:0004519">
    <property type="term" value="F:endonuclease activity"/>
    <property type="evidence" value="ECO:0007669"/>
    <property type="project" value="UniProtKB-KW"/>
</dbReference>
<keyword evidence="3" id="KW-0540">Nuclease</keyword>
<dbReference type="Pfam" id="PF22590">
    <property type="entry name" value="Cas3-like_C_2"/>
    <property type="match status" value="1"/>
</dbReference>
<evidence type="ECO:0000259" key="11">
    <source>
        <dbReference type="PROSITE" id="PS51643"/>
    </source>
</evidence>
<protein>
    <submittedName>
        <fullName evidence="12">CRISPR-associated endonuclease/helicase Cas3</fullName>
    </submittedName>
</protein>
<dbReference type="InterPro" id="IPR054712">
    <property type="entry name" value="Cas3-like_dom"/>
</dbReference>
<keyword evidence="8" id="KW-0067">ATP-binding</keyword>
<dbReference type="NCBIfam" id="TIGR01587">
    <property type="entry name" value="cas3_core"/>
    <property type="match status" value="1"/>
</dbReference>
<dbReference type="EMBL" id="FOUF01000012">
    <property type="protein sequence ID" value="SFM29414.1"/>
    <property type="molecule type" value="Genomic_DNA"/>
</dbReference>
<keyword evidence="9" id="KW-0051">Antiviral defense</keyword>
<dbReference type="SUPFAM" id="SSF52540">
    <property type="entry name" value="P-loop containing nucleoside triphosphate hydrolases"/>
    <property type="match status" value="1"/>
</dbReference>
<dbReference type="STRING" id="52442.SAMN05421880_1129"/>
<evidence type="ECO:0000256" key="3">
    <source>
        <dbReference type="ARBA" id="ARBA00022722"/>
    </source>
</evidence>
<dbReference type="InterPro" id="IPR006474">
    <property type="entry name" value="Helicase_Cas3_CRISPR-ass_core"/>
</dbReference>
<evidence type="ECO:0000256" key="7">
    <source>
        <dbReference type="ARBA" id="ARBA00022806"/>
    </source>
</evidence>
<dbReference type="InterPro" id="IPR011545">
    <property type="entry name" value="DEAD/DEAH_box_helicase_dom"/>
</dbReference>
<dbReference type="InterPro" id="IPR006483">
    <property type="entry name" value="CRISPR-assoc_Cas3_HD"/>
</dbReference>
<dbReference type="GO" id="GO:0051607">
    <property type="term" value="P:defense response to virus"/>
    <property type="evidence" value="ECO:0007669"/>
    <property type="project" value="UniProtKB-KW"/>
</dbReference>
<evidence type="ECO:0000256" key="8">
    <source>
        <dbReference type="ARBA" id="ARBA00022840"/>
    </source>
</evidence>